<reference evidence="3" key="1">
    <citation type="submission" date="2022-07" db="EMBL/GenBank/DDBJ databases">
        <title>Marinobacter iranensis a new bacterium isolate from a hipersaline lake in Iran.</title>
        <authorList>
            <person name="Mohammad A.M.A."/>
            <person name="Cristina S.-P."/>
            <person name="Antonio V."/>
        </authorList>
    </citation>
    <scope>NUCLEOTIDE SEQUENCE</scope>
    <source>
        <strain evidence="3">71-i</strain>
    </source>
</reference>
<gene>
    <name evidence="3" type="ORF">NLU14_12345</name>
</gene>
<keyword evidence="2" id="KW-0732">Signal</keyword>
<organism evidence="3 4">
    <name type="scientific">Marinobacter iranensis</name>
    <dbReference type="NCBI Taxonomy" id="2962607"/>
    <lineage>
        <taxon>Bacteria</taxon>
        <taxon>Pseudomonadati</taxon>
        <taxon>Pseudomonadota</taxon>
        <taxon>Gammaproteobacteria</taxon>
        <taxon>Pseudomonadales</taxon>
        <taxon>Marinobacteraceae</taxon>
        <taxon>Marinobacter</taxon>
    </lineage>
</organism>
<feature type="chain" id="PRO_5045368799" evidence="2">
    <location>
        <begin position="23"/>
        <end position="398"/>
    </location>
</feature>
<sequence>MNLYYLALSGAMSIAFVGTSLAGPTPLNSQDLDRITAAGSTPAPNGGAIVGNGSTANLLSAGEVRIEQESQSGVRALNFINSSESTVANGVNLFDGGSTPEISAAGYEISQSNVVTQDQRRLSSLPSYERGANTETLRTNTGSYSSETSSSLYDQVTNLEQHTTSEQITTEGGFSLSEASTFSLELDGDLELGAGDPVFDGNGSYAVEFNAPSASKAVGVVFNGELNIGVDAGNILVDTGDAGITVDIGLPQLDLDFDAMGCVALNGSCTINGSRTTTDEQISDHSTLYTLDESSSTSKTWDKVEHEIVSAPFTLKDAQAEYIVVDESSIDVNTAYLVSLSGGAQSGLRAMNLVNAAGSAVANGVNIATSRGAGTGVAMKASGPQYSLNQTNVINHSR</sequence>
<comment type="caution">
    <text evidence="3">The sequence shown here is derived from an EMBL/GenBank/DDBJ whole genome shotgun (WGS) entry which is preliminary data.</text>
</comment>
<evidence type="ECO:0000256" key="2">
    <source>
        <dbReference type="SAM" id="SignalP"/>
    </source>
</evidence>
<dbReference type="EMBL" id="JANCMW010000007">
    <property type="protein sequence ID" value="MDF0751015.1"/>
    <property type="molecule type" value="Genomic_DNA"/>
</dbReference>
<evidence type="ECO:0000256" key="1">
    <source>
        <dbReference type="SAM" id="MobiDB-lite"/>
    </source>
</evidence>
<keyword evidence="4" id="KW-1185">Reference proteome</keyword>
<accession>A0ABT5YDD0</accession>
<evidence type="ECO:0000313" key="4">
    <source>
        <dbReference type="Proteomes" id="UP001143391"/>
    </source>
</evidence>
<dbReference type="RefSeq" id="WP_275706931.1">
    <property type="nucleotide sequence ID" value="NZ_JANCMW010000007.1"/>
</dbReference>
<feature type="region of interest" description="Disordered" evidence="1">
    <location>
        <begin position="118"/>
        <end position="149"/>
    </location>
</feature>
<proteinExistence type="predicted"/>
<name>A0ABT5YDD0_9GAMM</name>
<evidence type="ECO:0000313" key="3">
    <source>
        <dbReference type="EMBL" id="MDF0751015.1"/>
    </source>
</evidence>
<dbReference type="Proteomes" id="UP001143391">
    <property type="component" value="Unassembled WGS sequence"/>
</dbReference>
<protein>
    <submittedName>
        <fullName evidence="3">Uncharacterized protein</fullName>
    </submittedName>
</protein>
<feature type="signal peptide" evidence="2">
    <location>
        <begin position="1"/>
        <end position="22"/>
    </location>
</feature>
<feature type="compositionally biased region" description="Polar residues" evidence="1">
    <location>
        <begin position="133"/>
        <end position="142"/>
    </location>
</feature>